<evidence type="ECO:0000256" key="9">
    <source>
        <dbReference type="ARBA" id="ARBA00023136"/>
    </source>
</evidence>
<keyword evidence="7" id="KW-1043">Host membrane</keyword>
<dbReference type="Proteomes" id="UP000830375">
    <property type="component" value="Unassembled WGS sequence"/>
</dbReference>
<keyword evidence="9 14" id="KW-0472">Membrane</keyword>
<dbReference type="PANTHER" id="PTHR10424">
    <property type="entry name" value="VIRAL ENVELOPE PROTEIN"/>
    <property type="match status" value="1"/>
</dbReference>
<evidence type="ECO:0000256" key="1">
    <source>
        <dbReference type="ARBA" id="ARBA00004402"/>
    </source>
</evidence>
<sequence>MTWQNRLALNWMLADKGGVCVLFGDQCCTYIPNNTAPEGTFTKAMAKLKELQIEMATNAGRDEKTWNWSDLKLRSWGAWLAKLGILLGVTIGIGGLLFCCVLPLLKSLVIKATVKQMDMLRYCNDEKGIRLNMNIMGTCFTELHCNYIWQMRFQLLLTMNKTNLSVIYILLYVFYVNIEMICILF</sequence>
<proteinExistence type="predicted"/>
<evidence type="ECO:0000313" key="15">
    <source>
        <dbReference type="EMBL" id="KAI2645668.1"/>
    </source>
</evidence>
<organism evidence="15 16">
    <name type="scientific">Labeo rohita</name>
    <name type="common">Indian major carp</name>
    <name type="synonym">Cyprinus rohita</name>
    <dbReference type="NCBI Taxonomy" id="84645"/>
    <lineage>
        <taxon>Eukaryota</taxon>
        <taxon>Metazoa</taxon>
        <taxon>Chordata</taxon>
        <taxon>Craniata</taxon>
        <taxon>Vertebrata</taxon>
        <taxon>Euteleostomi</taxon>
        <taxon>Actinopterygii</taxon>
        <taxon>Neopterygii</taxon>
        <taxon>Teleostei</taxon>
        <taxon>Ostariophysi</taxon>
        <taxon>Cypriniformes</taxon>
        <taxon>Cyprinidae</taxon>
        <taxon>Labeoninae</taxon>
        <taxon>Labeonini</taxon>
        <taxon>Labeo</taxon>
    </lineage>
</organism>
<evidence type="ECO:0000256" key="11">
    <source>
        <dbReference type="ARBA" id="ARBA00023157"/>
    </source>
</evidence>
<keyword evidence="12" id="KW-0325">Glycoprotein</keyword>
<keyword evidence="4" id="KW-1032">Host cell membrane</keyword>
<evidence type="ECO:0000256" key="14">
    <source>
        <dbReference type="SAM" id="Phobius"/>
    </source>
</evidence>
<evidence type="ECO:0000256" key="5">
    <source>
        <dbReference type="ARBA" id="ARBA00022581"/>
    </source>
</evidence>
<dbReference type="Gene3D" id="1.10.287.210">
    <property type="match status" value="1"/>
</dbReference>
<reference evidence="15 16" key="1">
    <citation type="submission" date="2022-01" db="EMBL/GenBank/DDBJ databases">
        <title>A high-quality chromosome-level genome assembly of rohu carp, Labeo rohita.</title>
        <authorList>
            <person name="Arick M.A. II"/>
            <person name="Hsu C.-Y."/>
            <person name="Magbanua Z."/>
            <person name="Pechanova O."/>
            <person name="Grover C."/>
            <person name="Miller E."/>
            <person name="Thrash A."/>
            <person name="Ezzel L."/>
            <person name="Alam S."/>
            <person name="Benzie J."/>
            <person name="Hamilton M."/>
            <person name="Karsi A."/>
            <person name="Lawrence M.L."/>
            <person name="Peterson D.G."/>
        </authorList>
    </citation>
    <scope>NUCLEOTIDE SEQUENCE [LARGE SCALE GENOMIC DNA]</scope>
    <source>
        <strain evidence="16">BAU-BD-2019</strain>
        <tissue evidence="15">Blood</tissue>
    </source>
</reference>
<keyword evidence="10" id="KW-0564">Palmitate</keyword>
<feature type="transmembrane region" description="Helical" evidence="14">
    <location>
        <begin position="79"/>
        <end position="105"/>
    </location>
</feature>
<evidence type="ECO:0000256" key="4">
    <source>
        <dbReference type="ARBA" id="ARBA00022511"/>
    </source>
</evidence>
<dbReference type="InterPro" id="IPR018154">
    <property type="entry name" value="TLV/ENV_coat_polyprotein"/>
</dbReference>
<keyword evidence="8 14" id="KW-1133">Transmembrane helix</keyword>
<evidence type="ECO:0000256" key="13">
    <source>
        <dbReference type="ARBA" id="ARBA00023288"/>
    </source>
</evidence>
<dbReference type="SUPFAM" id="SSF58069">
    <property type="entry name" value="Virus ectodomain"/>
    <property type="match status" value="1"/>
</dbReference>
<evidence type="ECO:0000256" key="7">
    <source>
        <dbReference type="ARBA" id="ARBA00022870"/>
    </source>
</evidence>
<comment type="caution">
    <text evidence="15">The sequence shown here is derived from an EMBL/GenBank/DDBJ whole genome shotgun (WGS) entry which is preliminary data.</text>
</comment>
<dbReference type="PANTHER" id="PTHR10424:SF81">
    <property type="entry name" value="ERVV2 PROTEIN"/>
    <property type="match status" value="1"/>
</dbReference>
<feature type="transmembrane region" description="Helical" evidence="14">
    <location>
        <begin position="165"/>
        <end position="184"/>
    </location>
</feature>
<name>A0ABQ8L4L6_LABRO</name>
<evidence type="ECO:0000256" key="2">
    <source>
        <dbReference type="ARBA" id="ARBA00004531"/>
    </source>
</evidence>
<evidence type="ECO:0000256" key="12">
    <source>
        <dbReference type="ARBA" id="ARBA00023180"/>
    </source>
</evidence>
<keyword evidence="5" id="KW-0945">Host-virus interaction</keyword>
<keyword evidence="13" id="KW-0449">Lipoprotein</keyword>
<accession>A0ABQ8L4L6</accession>
<evidence type="ECO:0000256" key="10">
    <source>
        <dbReference type="ARBA" id="ARBA00023139"/>
    </source>
</evidence>
<evidence type="ECO:0000256" key="8">
    <source>
        <dbReference type="ARBA" id="ARBA00022989"/>
    </source>
</evidence>
<keyword evidence="11" id="KW-1015">Disulfide bond</keyword>
<evidence type="ECO:0000256" key="3">
    <source>
        <dbReference type="ARBA" id="ARBA00004563"/>
    </source>
</evidence>
<keyword evidence="16" id="KW-1185">Reference proteome</keyword>
<gene>
    <name evidence="15" type="ORF">H4Q32_024965</name>
</gene>
<keyword evidence="6 14" id="KW-0812">Transmembrane</keyword>
<evidence type="ECO:0000313" key="16">
    <source>
        <dbReference type="Proteomes" id="UP000830375"/>
    </source>
</evidence>
<evidence type="ECO:0000256" key="6">
    <source>
        <dbReference type="ARBA" id="ARBA00022692"/>
    </source>
</evidence>
<dbReference type="EMBL" id="JACTAM010002162">
    <property type="protein sequence ID" value="KAI2645668.1"/>
    <property type="molecule type" value="Genomic_DNA"/>
</dbReference>
<comment type="subcellular location">
    <subcellularLocation>
        <location evidence="1">Host cell membrane</location>
        <topology evidence="1">Single-pass type I membrane protein</topology>
    </subcellularLocation>
    <subcellularLocation>
        <location evidence="2">Host endomembrane system</location>
        <topology evidence="2">Peripheral membrane protein</topology>
    </subcellularLocation>
    <subcellularLocation>
        <location evidence="3">Virion membrane</location>
        <topology evidence="3">Single-pass type I membrane protein</topology>
    </subcellularLocation>
</comment>
<protein>
    <submittedName>
        <fullName evidence="15">Syncytin-B</fullName>
    </submittedName>
</protein>